<comment type="caution">
    <text evidence="1">The sequence shown here is derived from an EMBL/GenBank/DDBJ whole genome shotgun (WGS) entry which is preliminary data.</text>
</comment>
<reference evidence="1 2" key="1">
    <citation type="submission" date="2019-05" db="EMBL/GenBank/DDBJ databases">
        <title>We sequenced the genome of Paenibacillus hemerocallicola KCTC 33185 for further insight into its adaptation and study the phylogeny of Paenibacillus.</title>
        <authorList>
            <person name="Narsing Rao M.P."/>
        </authorList>
    </citation>
    <scope>NUCLEOTIDE SEQUENCE [LARGE SCALE GENOMIC DNA]</scope>
    <source>
        <strain evidence="1 2">KCTC 33185</strain>
    </source>
</reference>
<evidence type="ECO:0000313" key="1">
    <source>
        <dbReference type="EMBL" id="TNJ66890.1"/>
    </source>
</evidence>
<protein>
    <submittedName>
        <fullName evidence="1">S8 family peptidase</fullName>
    </submittedName>
</protein>
<organism evidence="1 2">
    <name type="scientific">Paenibacillus hemerocallicola</name>
    <dbReference type="NCBI Taxonomy" id="1172614"/>
    <lineage>
        <taxon>Bacteria</taxon>
        <taxon>Bacillati</taxon>
        <taxon>Bacillota</taxon>
        <taxon>Bacilli</taxon>
        <taxon>Bacillales</taxon>
        <taxon>Paenibacillaceae</taxon>
        <taxon>Paenibacillus</taxon>
    </lineage>
</organism>
<dbReference type="EMBL" id="VDCQ01000008">
    <property type="protein sequence ID" value="TNJ66890.1"/>
    <property type="molecule type" value="Genomic_DNA"/>
</dbReference>
<dbReference type="RefSeq" id="WP_139601693.1">
    <property type="nucleotide sequence ID" value="NZ_VDCQ01000008.1"/>
</dbReference>
<keyword evidence="2" id="KW-1185">Reference proteome</keyword>
<sequence length="220" mass="24850">MAGIAACLLSEYPHLKPETLKAYLVAYGDPLVGYENPAPRVHAANVLRAFREGKKAKLPVPVKAASAVNIIDPYAAIQSDDEIERGLALSMLVQRKAFSREELWAFTADGSSTVRKIAVATLHKPHCEQERQLKSEEEEGVRGWYAYGLLQDATETELAKWAKWATDINWTVRWCVSEYTARYPETLPQLEKTHNPDEVPVKALPLMRWYADRNSKKLVE</sequence>
<gene>
    <name evidence="1" type="ORF">FE784_08465</name>
</gene>
<dbReference type="AlphaFoldDB" id="A0A5C4TEH0"/>
<dbReference type="OrthoDB" id="2550672at2"/>
<dbReference type="Proteomes" id="UP000307943">
    <property type="component" value="Unassembled WGS sequence"/>
</dbReference>
<accession>A0A5C4TEH0</accession>
<name>A0A5C4TEH0_9BACL</name>
<proteinExistence type="predicted"/>
<evidence type="ECO:0000313" key="2">
    <source>
        <dbReference type="Proteomes" id="UP000307943"/>
    </source>
</evidence>